<sequence>MATSFNCSVLGDKTLNCLHKFSINIYKNNDEIFTKLRNNRYDIKEFKVDHPKDYICDATRSDKEAVKLWKVNVNVVDVVDEVGIKEKLKDENKMRPILPFSYYFRDELSGSLKEVLSVILPAKIETSSERTEIPECQDLNYYNNNRMPLKERDTNNALEIFKNNVTYSFDRLTSKTNFNFLVCSGAAGIGKTRWGYEFFNCVKKDWSPPPSWGKPEYLYLLLDFVSGVRLSSFDKDVDAATILGLRVAFDYFARGTRRERQILFEEFFILVKPYIQFFRIGSVLNYIQNQEFQRNRLIIVLHIDEYQEIFAFEKWEGGMTKKGLFKEMLYALGPLMAKSENKNFYAQTFLSGTASQDVTISAIKYSFMFVKCPFLSNKSIIEIYNYFAEKGGDKKKLWMYNTKFLQLLYVHWKLFLKNVSKEIDSF</sequence>
<accession>A0A2I1H689</accession>
<organism evidence="1 2">
    <name type="scientific">Rhizophagus irregularis</name>
    <dbReference type="NCBI Taxonomy" id="588596"/>
    <lineage>
        <taxon>Eukaryota</taxon>
        <taxon>Fungi</taxon>
        <taxon>Fungi incertae sedis</taxon>
        <taxon>Mucoromycota</taxon>
        <taxon>Glomeromycotina</taxon>
        <taxon>Glomeromycetes</taxon>
        <taxon>Glomerales</taxon>
        <taxon>Glomeraceae</taxon>
        <taxon>Rhizophagus</taxon>
    </lineage>
</organism>
<evidence type="ECO:0000313" key="1">
    <source>
        <dbReference type="EMBL" id="PKY54396.1"/>
    </source>
</evidence>
<dbReference type="AlphaFoldDB" id="A0A2I1H689"/>
<keyword evidence="2" id="KW-1185">Reference proteome</keyword>
<proteinExistence type="predicted"/>
<dbReference type="VEuPathDB" id="FungiDB:RhiirA1_476586"/>
<dbReference type="EMBL" id="LLXI01001600">
    <property type="protein sequence ID" value="PKY54396.1"/>
    <property type="molecule type" value="Genomic_DNA"/>
</dbReference>
<dbReference type="VEuPathDB" id="FungiDB:FUN_022710"/>
<evidence type="ECO:0008006" key="3">
    <source>
        <dbReference type="Google" id="ProtNLM"/>
    </source>
</evidence>
<dbReference type="Proteomes" id="UP000234323">
    <property type="component" value="Unassembled WGS sequence"/>
</dbReference>
<evidence type="ECO:0000313" key="2">
    <source>
        <dbReference type="Proteomes" id="UP000234323"/>
    </source>
</evidence>
<reference evidence="1 2" key="1">
    <citation type="submission" date="2015-10" db="EMBL/GenBank/DDBJ databases">
        <title>Genome analyses suggest a sexual origin of heterokaryosis in a supposedly ancient asexual fungus.</title>
        <authorList>
            <person name="Ropars J."/>
            <person name="Sedzielewska K."/>
            <person name="Noel J."/>
            <person name="Charron P."/>
            <person name="Farinelli L."/>
            <person name="Marton T."/>
            <person name="Kruger M."/>
            <person name="Pelin A."/>
            <person name="Brachmann A."/>
            <person name="Corradi N."/>
        </authorList>
    </citation>
    <scope>NUCLEOTIDE SEQUENCE [LARGE SCALE GENOMIC DNA]</scope>
    <source>
        <strain evidence="1 2">A4</strain>
    </source>
</reference>
<protein>
    <recommendedName>
        <fullName evidence="3">Crinkler family protein</fullName>
    </recommendedName>
</protein>
<name>A0A2I1H689_9GLOM</name>
<gene>
    <name evidence="1" type="ORF">RhiirA4_501449</name>
</gene>
<dbReference type="VEuPathDB" id="FungiDB:RhiirFUN_025651"/>
<comment type="caution">
    <text evidence="1">The sequence shown here is derived from an EMBL/GenBank/DDBJ whole genome shotgun (WGS) entry which is preliminary data.</text>
</comment>